<gene>
    <name evidence="9" type="ORF">GZ22_01000</name>
</gene>
<dbReference type="GO" id="GO:0006829">
    <property type="term" value="P:zinc ion transport"/>
    <property type="evidence" value="ECO:0007669"/>
    <property type="project" value="InterPro"/>
</dbReference>
<feature type="transmembrane region" description="Helical" evidence="6">
    <location>
        <begin position="15"/>
        <end position="36"/>
    </location>
</feature>
<dbReference type="GeneID" id="34222506"/>
<accession>A0A075LLQ7</accession>
<dbReference type="InterPro" id="IPR040177">
    <property type="entry name" value="SLC30A9"/>
</dbReference>
<dbReference type="SUPFAM" id="SSF160240">
    <property type="entry name" value="Cation efflux protein cytoplasmic domain-like"/>
    <property type="match status" value="1"/>
</dbReference>
<evidence type="ECO:0000259" key="7">
    <source>
        <dbReference type="Pfam" id="PF01545"/>
    </source>
</evidence>
<dbReference type="SUPFAM" id="SSF161111">
    <property type="entry name" value="Cation efflux protein transmembrane domain-like"/>
    <property type="match status" value="1"/>
</dbReference>
<comment type="subcellular location">
    <subcellularLocation>
        <location evidence="1">Membrane</location>
        <topology evidence="1">Multi-pass membrane protein</topology>
    </subcellularLocation>
</comment>
<dbReference type="EMBL" id="CP008876">
    <property type="protein sequence ID" value="AIF65373.1"/>
    <property type="molecule type" value="Genomic_DNA"/>
</dbReference>
<proteinExistence type="predicted"/>
<keyword evidence="2" id="KW-0813">Transport</keyword>
<organism evidence="9 10">
    <name type="scientific">Terribacillus saccharophilus</name>
    <dbReference type="NCBI Taxonomy" id="361277"/>
    <lineage>
        <taxon>Bacteria</taxon>
        <taxon>Bacillati</taxon>
        <taxon>Bacillota</taxon>
        <taxon>Bacilli</taxon>
        <taxon>Bacillales</taxon>
        <taxon>Bacillaceae</taxon>
        <taxon>Terribacillus</taxon>
    </lineage>
</organism>
<feature type="transmembrane region" description="Helical" evidence="6">
    <location>
        <begin position="177"/>
        <end position="198"/>
    </location>
</feature>
<keyword evidence="4 6" id="KW-1133">Transmembrane helix</keyword>
<sequence>MKEYVSLLRQGSKSAALAAVVNLVIALVKGGAFLLTGNVAMFAETMHSFGDAANQLFVYVGSALSKKAPTERFPGGFGRAVNLVLLGAVLIVGILAYETIREGITHLAHPSESEGLWISITVLALGCILEGFVLLKAMREIAHESESGAKGLAVIPMSFVHVKRAKPATKLVFMEDLVATSGGLVAIIAILIAAYTPFYQAEGIASIIIGAMMFLVVGRVFLDNAAGVIGEADEEMADKIGNILFADRDVRDVQEMTVVKEGESFHVEATLEIDPTITVADADDIRDRLEAQILEHRGVTDVTIEFDEDDKTQVWKSKE</sequence>
<dbReference type="Pfam" id="PF01545">
    <property type="entry name" value="Cation_efflux"/>
    <property type="match status" value="1"/>
</dbReference>
<evidence type="ECO:0000313" key="9">
    <source>
        <dbReference type="EMBL" id="AIF65373.1"/>
    </source>
</evidence>
<evidence type="ECO:0000313" key="10">
    <source>
        <dbReference type="Proteomes" id="UP000027980"/>
    </source>
</evidence>
<reference evidence="9 10" key="1">
    <citation type="submission" date="2014-07" db="EMBL/GenBank/DDBJ databases">
        <title>Complete genome sequence of a moderately halophilic bacterium Terribacillus aidingensis MP602, isolated from Cryptomeria fortunei in Tianmu mountain in China.</title>
        <authorList>
            <person name="Wang Y."/>
            <person name="Lu P."/>
            <person name="Zhang L."/>
        </authorList>
    </citation>
    <scope>NUCLEOTIDE SEQUENCE [LARGE SCALE GENOMIC DNA]</scope>
    <source>
        <strain evidence="9 10">MP602</strain>
    </source>
</reference>
<dbReference type="Proteomes" id="UP000027980">
    <property type="component" value="Chromosome"/>
</dbReference>
<dbReference type="RefSeq" id="WP_038557820.1">
    <property type="nucleotide sequence ID" value="NZ_CP008876.1"/>
</dbReference>
<dbReference type="PANTHER" id="PTHR13414">
    <property type="entry name" value="HUEL-CATION TRANSPORTER"/>
    <property type="match status" value="1"/>
</dbReference>
<feature type="domain" description="Cation efflux protein cytoplasmic" evidence="8">
    <location>
        <begin position="233"/>
        <end position="307"/>
    </location>
</feature>
<keyword evidence="3 6" id="KW-0812">Transmembrane</keyword>
<dbReference type="InterPro" id="IPR002524">
    <property type="entry name" value="Cation_efflux"/>
</dbReference>
<dbReference type="InterPro" id="IPR027469">
    <property type="entry name" value="Cation_efflux_TMD_sf"/>
</dbReference>
<name>A0A075LLQ7_9BACI</name>
<dbReference type="Gene3D" id="3.30.70.1350">
    <property type="entry name" value="Cation efflux protein, cytoplasmic domain"/>
    <property type="match status" value="1"/>
</dbReference>
<dbReference type="AlphaFoldDB" id="A0A075LLQ7"/>
<evidence type="ECO:0000259" key="8">
    <source>
        <dbReference type="Pfam" id="PF16916"/>
    </source>
</evidence>
<dbReference type="GO" id="GO:0016020">
    <property type="term" value="C:membrane"/>
    <property type="evidence" value="ECO:0007669"/>
    <property type="project" value="UniProtKB-SubCell"/>
</dbReference>
<feature type="domain" description="Cation efflux protein transmembrane" evidence="7">
    <location>
        <begin position="17"/>
        <end position="225"/>
    </location>
</feature>
<dbReference type="GO" id="GO:0008324">
    <property type="term" value="F:monoatomic cation transmembrane transporter activity"/>
    <property type="evidence" value="ECO:0007669"/>
    <property type="project" value="InterPro"/>
</dbReference>
<dbReference type="Gene3D" id="1.20.1510.10">
    <property type="entry name" value="Cation efflux protein transmembrane domain"/>
    <property type="match status" value="1"/>
</dbReference>
<evidence type="ECO:0000256" key="1">
    <source>
        <dbReference type="ARBA" id="ARBA00004141"/>
    </source>
</evidence>
<feature type="transmembrane region" description="Helical" evidence="6">
    <location>
        <begin position="76"/>
        <end position="96"/>
    </location>
</feature>
<dbReference type="InterPro" id="IPR027470">
    <property type="entry name" value="Cation_efflux_CTD"/>
</dbReference>
<dbReference type="OrthoDB" id="9806522at2"/>
<evidence type="ECO:0000256" key="4">
    <source>
        <dbReference type="ARBA" id="ARBA00022989"/>
    </source>
</evidence>
<dbReference type="InterPro" id="IPR036837">
    <property type="entry name" value="Cation_efflux_CTD_sf"/>
</dbReference>
<dbReference type="PANTHER" id="PTHR13414:SF9">
    <property type="entry name" value="PROTON-COUPLED ZINC ANTIPORTER SLC30A9, MITOCHONDRIAL"/>
    <property type="match status" value="1"/>
</dbReference>
<dbReference type="Pfam" id="PF16916">
    <property type="entry name" value="ZT_dimer"/>
    <property type="match status" value="1"/>
</dbReference>
<dbReference type="InterPro" id="IPR058533">
    <property type="entry name" value="Cation_efflux_TM"/>
</dbReference>
<keyword evidence="5 6" id="KW-0472">Membrane</keyword>
<evidence type="ECO:0000256" key="6">
    <source>
        <dbReference type="SAM" id="Phobius"/>
    </source>
</evidence>
<dbReference type="NCBIfam" id="TIGR01297">
    <property type="entry name" value="CDF"/>
    <property type="match status" value="1"/>
</dbReference>
<protein>
    <submittedName>
        <fullName evidence="9">Cation diffusion facilitator family transporter</fullName>
    </submittedName>
</protein>
<feature type="transmembrane region" description="Helical" evidence="6">
    <location>
        <begin position="204"/>
        <end position="222"/>
    </location>
</feature>
<evidence type="ECO:0000256" key="3">
    <source>
        <dbReference type="ARBA" id="ARBA00022692"/>
    </source>
</evidence>
<feature type="transmembrane region" description="Helical" evidence="6">
    <location>
        <begin position="116"/>
        <end position="135"/>
    </location>
</feature>
<evidence type="ECO:0000256" key="2">
    <source>
        <dbReference type="ARBA" id="ARBA00022448"/>
    </source>
</evidence>
<dbReference type="KEGG" id="tap:GZ22_01000"/>
<evidence type="ECO:0000256" key="5">
    <source>
        <dbReference type="ARBA" id="ARBA00023136"/>
    </source>
</evidence>
<dbReference type="HOGENOM" id="CLU_021126_2_0_9"/>